<dbReference type="AlphaFoldDB" id="A0A518I111"/>
<dbReference type="EMBL" id="CP037423">
    <property type="protein sequence ID" value="QDV46704.1"/>
    <property type="molecule type" value="Genomic_DNA"/>
</dbReference>
<name>A0A518I111_9BACT</name>
<accession>A0A518I111</accession>
<dbReference type="Proteomes" id="UP000319004">
    <property type="component" value="Chromosome"/>
</dbReference>
<keyword evidence="3" id="KW-1185">Reference proteome</keyword>
<keyword evidence="1" id="KW-0732">Signal</keyword>
<evidence type="ECO:0000313" key="3">
    <source>
        <dbReference type="Proteomes" id="UP000319004"/>
    </source>
</evidence>
<dbReference type="KEGG" id="snep:Enr13x_66130"/>
<proteinExistence type="predicted"/>
<feature type="chain" id="PRO_5021790078" evidence="1">
    <location>
        <begin position="27"/>
        <end position="146"/>
    </location>
</feature>
<evidence type="ECO:0000256" key="1">
    <source>
        <dbReference type="SAM" id="SignalP"/>
    </source>
</evidence>
<protein>
    <submittedName>
        <fullName evidence="2">Uncharacterized protein</fullName>
    </submittedName>
</protein>
<evidence type="ECO:0000313" key="2">
    <source>
        <dbReference type="EMBL" id="QDV46704.1"/>
    </source>
</evidence>
<sequence length="146" mass="16136" precursor="true">MKPRLRCTIVPAVVLVCVAMMTRGDATSPHDVVAVTASNPVLHGLEVKTSLDAERRWVNFRGPKFYSAPQEAVQDETPSYLNWYEIRKPEPEAVKRLEVRDAYSGSESFAVMLGVSVLSAQVSLRGSGGRRLLFTNPKIHRAIVAN</sequence>
<feature type="signal peptide" evidence="1">
    <location>
        <begin position="1"/>
        <end position="26"/>
    </location>
</feature>
<dbReference type="RefSeq" id="WP_145390887.1">
    <property type="nucleotide sequence ID" value="NZ_CP037423.1"/>
</dbReference>
<organism evidence="2 3">
    <name type="scientific">Stieleria neptunia</name>
    <dbReference type="NCBI Taxonomy" id="2527979"/>
    <lineage>
        <taxon>Bacteria</taxon>
        <taxon>Pseudomonadati</taxon>
        <taxon>Planctomycetota</taxon>
        <taxon>Planctomycetia</taxon>
        <taxon>Pirellulales</taxon>
        <taxon>Pirellulaceae</taxon>
        <taxon>Stieleria</taxon>
    </lineage>
</organism>
<reference evidence="2 3" key="1">
    <citation type="submission" date="2019-03" db="EMBL/GenBank/DDBJ databases">
        <title>Deep-cultivation of Planctomycetes and their phenomic and genomic characterization uncovers novel biology.</title>
        <authorList>
            <person name="Wiegand S."/>
            <person name="Jogler M."/>
            <person name="Boedeker C."/>
            <person name="Pinto D."/>
            <person name="Vollmers J."/>
            <person name="Rivas-Marin E."/>
            <person name="Kohn T."/>
            <person name="Peeters S.H."/>
            <person name="Heuer A."/>
            <person name="Rast P."/>
            <person name="Oberbeckmann S."/>
            <person name="Bunk B."/>
            <person name="Jeske O."/>
            <person name="Meyerdierks A."/>
            <person name="Storesund J.E."/>
            <person name="Kallscheuer N."/>
            <person name="Luecker S."/>
            <person name="Lage O.M."/>
            <person name="Pohl T."/>
            <person name="Merkel B.J."/>
            <person name="Hornburger P."/>
            <person name="Mueller R.-W."/>
            <person name="Bruemmer F."/>
            <person name="Labrenz M."/>
            <person name="Spormann A.M."/>
            <person name="Op den Camp H."/>
            <person name="Overmann J."/>
            <person name="Amann R."/>
            <person name="Jetten M.S.M."/>
            <person name="Mascher T."/>
            <person name="Medema M.H."/>
            <person name="Devos D.P."/>
            <person name="Kaster A.-K."/>
            <person name="Ovreas L."/>
            <person name="Rohde M."/>
            <person name="Galperin M.Y."/>
            <person name="Jogler C."/>
        </authorList>
    </citation>
    <scope>NUCLEOTIDE SEQUENCE [LARGE SCALE GENOMIC DNA]</scope>
    <source>
        <strain evidence="2 3">Enr13</strain>
    </source>
</reference>
<gene>
    <name evidence="2" type="ORF">Enr13x_66130</name>
</gene>